<dbReference type="EMBL" id="JAQQXT010000001">
    <property type="protein sequence ID" value="MDC8770022.1"/>
    <property type="molecule type" value="Genomic_DNA"/>
</dbReference>
<keyword evidence="2" id="KW-0012">Acyltransferase</keyword>
<keyword evidence="5" id="KW-1185">Reference proteome</keyword>
<comment type="caution">
    <text evidence="4">The sequence shown here is derived from an EMBL/GenBank/DDBJ whole genome shotgun (WGS) entry which is preliminary data.</text>
</comment>
<evidence type="ECO:0000256" key="1">
    <source>
        <dbReference type="ARBA" id="ARBA00022679"/>
    </source>
</evidence>
<evidence type="ECO:0000256" key="2">
    <source>
        <dbReference type="ARBA" id="ARBA00023315"/>
    </source>
</evidence>
<dbReference type="PROSITE" id="PS51186">
    <property type="entry name" value="GNAT"/>
    <property type="match status" value="1"/>
</dbReference>
<dbReference type="Pfam" id="PF00583">
    <property type="entry name" value="Acetyltransf_1"/>
    <property type="match status" value="1"/>
</dbReference>
<dbReference type="PANTHER" id="PTHR43877:SF2">
    <property type="entry name" value="AMINOALKYLPHOSPHONATE N-ACETYLTRANSFERASE-RELATED"/>
    <property type="match status" value="1"/>
</dbReference>
<evidence type="ECO:0000313" key="5">
    <source>
        <dbReference type="Proteomes" id="UP001221189"/>
    </source>
</evidence>
<feature type="domain" description="N-acetyltransferase" evidence="3">
    <location>
        <begin position="1"/>
        <end position="138"/>
    </location>
</feature>
<gene>
    <name evidence="4" type="ORF">PRZ03_00460</name>
</gene>
<sequence length="138" mass="15082">MKFEVFNESNPAVFDALVDGVRAYNHELLGKELSKPLCAVGRDDAGKLLGGVAGRTIYKQFLIEVVWVDKAARGSGLGRRLMALAETEARQRGCVAAQVDTLALQAPDFYGKLGFEVIGRVTGIPGIPERVFLLKRYQ</sequence>
<dbReference type="CDD" id="cd04301">
    <property type="entry name" value="NAT_SF"/>
    <property type="match status" value="1"/>
</dbReference>
<dbReference type="PANTHER" id="PTHR43877">
    <property type="entry name" value="AMINOALKYLPHOSPHONATE N-ACETYLTRANSFERASE-RELATED-RELATED"/>
    <property type="match status" value="1"/>
</dbReference>
<reference evidence="4 5" key="1">
    <citation type="submission" date="2022-10" db="EMBL/GenBank/DDBJ databases">
        <title>Paucibacter sp. hw1 Genome sequencing.</title>
        <authorList>
            <person name="Park S."/>
        </authorList>
    </citation>
    <scope>NUCLEOTIDE SEQUENCE [LARGE SCALE GENOMIC DNA]</scope>
    <source>
        <strain evidence="5">hw1</strain>
    </source>
</reference>
<dbReference type="Gene3D" id="3.40.630.30">
    <property type="match status" value="1"/>
</dbReference>
<accession>A0ABT5K7T6</accession>
<dbReference type="RefSeq" id="WP_273598515.1">
    <property type="nucleotide sequence ID" value="NZ_JAQQXT010000001.1"/>
</dbReference>
<evidence type="ECO:0000313" key="4">
    <source>
        <dbReference type="EMBL" id="MDC8770022.1"/>
    </source>
</evidence>
<keyword evidence="1" id="KW-0808">Transferase</keyword>
<dbReference type="InterPro" id="IPR000182">
    <property type="entry name" value="GNAT_dom"/>
</dbReference>
<proteinExistence type="predicted"/>
<name>A0ABT5K7T6_9BURK</name>
<dbReference type="SUPFAM" id="SSF55729">
    <property type="entry name" value="Acyl-CoA N-acyltransferases (Nat)"/>
    <property type="match status" value="1"/>
</dbReference>
<evidence type="ECO:0000259" key="3">
    <source>
        <dbReference type="PROSITE" id="PS51186"/>
    </source>
</evidence>
<dbReference type="InterPro" id="IPR016181">
    <property type="entry name" value="Acyl_CoA_acyltransferase"/>
</dbReference>
<protein>
    <submittedName>
        <fullName evidence="4">GNAT family N-acetyltransferase</fullName>
    </submittedName>
</protein>
<organism evidence="4 5">
    <name type="scientific">Roseateles albus</name>
    <dbReference type="NCBI Taxonomy" id="2987525"/>
    <lineage>
        <taxon>Bacteria</taxon>
        <taxon>Pseudomonadati</taxon>
        <taxon>Pseudomonadota</taxon>
        <taxon>Betaproteobacteria</taxon>
        <taxon>Burkholderiales</taxon>
        <taxon>Sphaerotilaceae</taxon>
        <taxon>Roseateles</taxon>
    </lineage>
</organism>
<dbReference type="InterPro" id="IPR050832">
    <property type="entry name" value="Bact_Acetyltransf"/>
</dbReference>
<dbReference type="Proteomes" id="UP001221189">
    <property type="component" value="Unassembled WGS sequence"/>
</dbReference>